<gene>
    <name evidence="3" type="ORF">DET51_101182</name>
    <name evidence="2" type="ORF">DET64_101183</name>
</gene>
<dbReference type="InterPro" id="IPR007048">
    <property type="entry name" value="IraD/Gp25-like"/>
</dbReference>
<proteinExistence type="predicted"/>
<organism evidence="3 4">
    <name type="scientific">Marinobacter nauticus</name>
    <name type="common">Marinobacter hydrocarbonoclasticus</name>
    <name type="synonym">Marinobacter aquaeolei</name>
    <dbReference type="NCBI Taxonomy" id="2743"/>
    <lineage>
        <taxon>Bacteria</taxon>
        <taxon>Pseudomonadati</taxon>
        <taxon>Pseudomonadota</taxon>
        <taxon>Gammaproteobacteria</taxon>
        <taxon>Pseudomonadales</taxon>
        <taxon>Marinobacteraceae</taxon>
        <taxon>Marinobacter</taxon>
    </lineage>
</organism>
<evidence type="ECO:0000313" key="5">
    <source>
        <dbReference type="Proteomes" id="UP000253065"/>
    </source>
</evidence>
<feature type="domain" description="IraD/Gp25-like" evidence="1">
    <location>
        <begin position="13"/>
        <end position="95"/>
    </location>
</feature>
<evidence type="ECO:0000313" key="2">
    <source>
        <dbReference type="EMBL" id="RBP76999.1"/>
    </source>
</evidence>
<sequence>MGMNAATGRYLSGTAHISQSIGTILATPLGSRVMRRDFGSLIPELIDQPLNRATVLRLYSAAVVAIQQWEPRVRVGNVNRTMGEDGRFSLEISLTRTDTGESDQIRVPLGGAQ</sequence>
<name>A0A368VC85_MARNT</name>
<dbReference type="AlphaFoldDB" id="A0A368VC85"/>
<dbReference type="Pfam" id="PF04965">
    <property type="entry name" value="GPW_gp25"/>
    <property type="match status" value="1"/>
</dbReference>
<evidence type="ECO:0000259" key="1">
    <source>
        <dbReference type="Pfam" id="PF04965"/>
    </source>
</evidence>
<accession>A0A368VC85</accession>
<keyword evidence="5" id="KW-1185">Reference proteome</keyword>
<dbReference type="Gene3D" id="3.10.450.40">
    <property type="match status" value="1"/>
</dbReference>
<protein>
    <recommendedName>
        <fullName evidence="1">IraD/Gp25-like domain-containing protein</fullName>
    </recommendedName>
</protein>
<dbReference type="Proteomes" id="UP000253065">
    <property type="component" value="Unassembled WGS sequence"/>
</dbReference>
<dbReference type="SUPFAM" id="SSF160719">
    <property type="entry name" value="gpW/gp25-like"/>
    <property type="match status" value="1"/>
</dbReference>
<dbReference type="EMBL" id="QNSA01000001">
    <property type="protein sequence ID" value="RBP76999.1"/>
    <property type="molecule type" value="Genomic_DNA"/>
</dbReference>
<dbReference type="EMBL" id="QPJB01000001">
    <property type="protein sequence ID" value="RCW37845.1"/>
    <property type="molecule type" value="Genomic_DNA"/>
</dbReference>
<evidence type="ECO:0000313" key="4">
    <source>
        <dbReference type="Proteomes" id="UP000252795"/>
    </source>
</evidence>
<reference evidence="3 4" key="1">
    <citation type="submission" date="2018-07" db="EMBL/GenBank/DDBJ databases">
        <title>Freshwater and sediment microbial communities from various areas in North America, analyzing microbe dynamics in response to fracking.</title>
        <authorList>
            <person name="Lamendella R."/>
        </authorList>
    </citation>
    <scope>NUCLEOTIDE SEQUENCE [LARGE SCALE GENOMIC DNA]</scope>
    <source>
        <strain evidence="3 4">114E</strain>
        <strain evidence="2 5">114E_o</strain>
    </source>
</reference>
<comment type="caution">
    <text evidence="3">The sequence shown here is derived from an EMBL/GenBank/DDBJ whole genome shotgun (WGS) entry which is preliminary data.</text>
</comment>
<evidence type="ECO:0000313" key="3">
    <source>
        <dbReference type="EMBL" id="RCW37845.1"/>
    </source>
</evidence>
<dbReference type="Proteomes" id="UP000252795">
    <property type="component" value="Unassembled WGS sequence"/>
</dbReference>